<feature type="region of interest" description="Disordered" evidence="1">
    <location>
        <begin position="100"/>
        <end position="120"/>
    </location>
</feature>
<dbReference type="InterPro" id="IPR037056">
    <property type="entry name" value="RNase_H1_N_sf"/>
</dbReference>
<sequence>MSRRMDAYISSNSPELSALLARTHITNSDRAEITTPISSPRLAYHQQRRRMPQGNGSVSQARTSPEDTSDYSDSSFERSIANLTFEEIAVLSGKEIVEILTDEDSENEEDTSPASPTILAMEFSCNPTTLARRMMLVESYDGSTDSGPSQPHVTRTEGPPQLSRRLKPAPTSNTSRTNDQAAAPPVNLSRRARAVSSSGGPSTPSRRGSGPPSSATDSAAPSSDSPPPTPPRTPPPAILQDRPLYWVTTPTAGNLIEGWDNAGPRYLTQPQAHCVRVTPRHRPRHNAYPSYTVLKGRITGVFTCPWRELRIYVVGVSHANYKGYDDIAQAQAAYMIGYTLGLVEVVEDDDGTASDTSTAPSSVAPRHPTEEQIYQALERAPNTFMGREWLVVFRGIRPGIYPSWTFVSSMVSGISTSVYEKFNTKEEADARWREAVRARQRSNFVIQLFVNFYAFDHLQDFADTASNLAPLTGAYERPTEMELMQPKIVI</sequence>
<feature type="region of interest" description="Disordered" evidence="1">
    <location>
        <begin position="30"/>
        <end position="75"/>
    </location>
</feature>
<evidence type="ECO:0000256" key="1">
    <source>
        <dbReference type="SAM" id="MobiDB-lite"/>
    </source>
</evidence>
<dbReference type="SUPFAM" id="SSF55658">
    <property type="entry name" value="L9 N-domain-like"/>
    <property type="match status" value="1"/>
</dbReference>
<evidence type="ECO:0000313" key="3">
    <source>
        <dbReference type="EMBL" id="KZP18024.1"/>
    </source>
</evidence>
<feature type="domain" description="Ribonuclease H1 N-terminal" evidence="2">
    <location>
        <begin position="291"/>
        <end position="332"/>
    </location>
</feature>
<feature type="compositionally biased region" description="Polar residues" evidence="1">
    <location>
        <begin position="54"/>
        <end position="63"/>
    </location>
</feature>
<dbReference type="InterPro" id="IPR009027">
    <property type="entry name" value="Ribosomal_bL9/RNase_H1_N"/>
</dbReference>
<dbReference type="Proteomes" id="UP000076532">
    <property type="component" value="Unassembled WGS sequence"/>
</dbReference>
<feature type="region of interest" description="Disordered" evidence="1">
    <location>
        <begin position="140"/>
        <end position="241"/>
    </location>
</feature>
<feature type="compositionally biased region" description="Polar residues" evidence="1">
    <location>
        <begin position="141"/>
        <end position="153"/>
    </location>
</feature>
<feature type="compositionally biased region" description="Pro residues" evidence="1">
    <location>
        <begin position="224"/>
        <end position="237"/>
    </location>
</feature>
<dbReference type="Gene3D" id="3.40.970.10">
    <property type="entry name" value="Ribonuclease H1, N-terminal domain"/>
    <property type="match status" value="2"/>
</dbReference>
<protein>
    <recommendedName>
        <fullName evidence="2">Ribonuclease H1 N-terminal domain-containing protein</fullName>
    </recommendedName>
</protein>
<feature type="compositionally biased region" description="Low complexity" evidence="1">
    <location>
        <begin position="194"/>
        <end position="223"/>
    </location>
</feature>
<dbReference type="AlphaFoldDB" id="A0A166GNV8"/>
<evidence type="ECO:0000313" key="4">
    <source>
        <dbReference type="Proteomes" id="UP000076532"/>
    </source>
</evidence>
<feature type="compositionally biased region" description="Polar residues" evidence="1">
    <location>
        <begin position="170"/>
        <end position="180"/>
    </location>
</feature>
<keyword evidence="4" id="KW-1185">Reference proteome</keyword>
<organism evidence="3 4">
    <name type="scientific">Athelia psychrophila</name>
    <dbReference type="NCBI Taxonomy" id="1759441"/>
    <lineage>
        <taxon>Eukaryota</taxon>
        <taxon>Fungi</taxon>
        <taxon>Dikarya</taxon>
        <taxon>Basidiomycota</taxon>
        <taxon>Agaricomycotina</taxon>
        <taxon>Agaricomycetes</taxon>
        <taxon>Agaricomycetidae</taxon>
        <taxon>Atheliales</taxon>
        <taxon>Atheliaceae</taxon>
        <taxon>Athelia</taxon>
    </lineage>
</organism>
<dbReference type="OrthoDB" id="3270804at2759"/>
<feature type="compositionally biased region" description="Acidic residues" evidence="1">
    <location>
        <begin position="100"/>
        <end position="111"/>
    </location>
</feature>
<dbReference type="InterPro" id="IPR011320">
    <property type="entry name" value="RNase_H1_N"/>
</dbReference>
<name>A0A166GNV8_9AGAM</name>
<evidence type="ECO:0000259" key="2">
    <source>
        <dbReference type="Pfam" id="PF01693"/>
    </source>
</evidence>
<feature type="domain" description="Ribonuclease H1 N-terminal" evidence="2">
    <location>
        <begin position="391"/>
        <end position="429"/>
    </location>
</feature>
<gene>
    <name evidence="3" type="ORF">FIBSPDRAFT_893755</name>
</gene>
<accession>A0A166GNV8</accession>
<dbReference type="EMBL" id="KV417576">
    <property type="protein sequence ID" value="KZP18024.1"/>
    <property type="molecule type" value="Genomic_DNA"/>
</dbReference>
<proteinExistence type="predicted"/>
<reference evidence="3 4" key="1">
    <citation type="journal article" date="2016" name="Mol. Biol. Evol.">
        <title>Comparative Genomics of Early-Diverging Mushroom-Forming Fungi Provides Insights into the Origins of Lignocellulose Decay Capabilities.</title>
        <authorList>
            <person name="Nagy L.G."/>
            <person name="Riley R."/>
            <person name="Tritt A."/>
            <person name="Adam C."/>
            <person name="Daum C."/>
            <person name="Floudas D."/>
            <person name="Sun H."/>
            <person name="Yadav J.S."/>
            <person name="Pangilinan J."/>
            <person name="Larsson K.H."/>
            <person name="Matsuura K."/>
            <person name="Barry K."/>
            <person name="Labutti K."/>
            <person name="Kuo R."/>
            <person name="Ohm R.A."/>
            <person name="Bhattacharya S.S."/>
            <person name="Shirouzu T."/>
            <person name="Yoshinaga Y."/>
            <person name="Martin F.M."/>
            <person name="Grigoriev I.V."/>
            <person name="Hibbett D.S."/>
        </authorList>
    </citation>
    <scope>NUCLEOTIDE SEQUENCE [LARGE SCALE GENOMIC DNA]</scope>
    <source>
        <strain evidence="3 4">CBS 109695</strain>
    </source>
</reference>
<dbReference type="Pfam" id="PF01693">
    <property type="entry name" value="Cauli_VI"/>
    <property type="match status" value="2"/>
</dbReference>